<evidence type="ECO:0000313" key="3">
    <source>
        <dbReference type="Proteomes" id="UP000635335"/>
    </source>
</evidence>
<gene>
    <name evidence="2" type="ORF">I5U16_19685</name>
</gene>
<accession>A0ABS0M6S0</accession>
<comment type="caution">
    <text evidence="2">The sequence shown here is derived from an EMBL/GenBank/DDBJ whole genome shotgun (WGS) entry which is preliminary data.</text>
</comment>
<feature type="signal peptide" evidence="1">
    <location>
        <begin position="1"/>
        <end position="17"/>
    </location>
</feature>
<name>A0ABS0M6S0_9GAMM</name>
<evidence type="ECO:0008006" key="4">
    <source>
        <dbReference type="Google" id="ProtNLM"/>
    </source>
</evidence>
<dbReference type="Proteomes" id="UP000635335">
    <property type="component" value="Unassembled WGS sequence"/>
</dbReference>
<feature type="chain" id="PRO_5045485369" description="Fimbrial protein" evidence="1">
    <location>
        <begin position="18"/>
        <end position="292"/>
    </location>
</feature>
<sequence length="292" mass="32070">MLFIRIFLFSFTVTCNAATTVGSFSDWYWLNNKTAVDYNITSITLGPEDSKGNGNMNDKGSHCPSTWKGCNIQIYTNIGNVGAQACTRPLTPERSVVIFNDSEWHSFDEINKAIMDKVPLKGTINYERSACKKPTLWIYFSNGYFTELASTDNGGLPPIDPLPPVNVFCRVDGLSNNEINFGVINQESKTASINAYLICDGDYASQTTARLIFTDANRSGGNTIVLTNPQNKQQIKVELSVDSPGASNKKDVIVKVGYKGSVELFASIDESELKRETSGDFTGSAVIIFNVF</sequence>
<evidence type="ECO:0000256" key="1">
    <source>
        <dbReference type="SAM" id="SignalP"/>
    </source>
</evidence>
<evidence type="ECO:0000313" key="2">
    <source>
        <dbReference type="EMBL" id="MBH1922368.1"/>
    </source>
</evidence>
<keyword evidence="3" id="KW-1185">Reference proteome</keyword>
<keyword evidence="1" id="KW-0732">Signal</keyword>
<organism evidence="2 3">
    <name type="scientific">Serratia surfactantfaciens</name>
    <dbReference type="NCBI Taxonomy" id="2741499"/>
    <lineage>
        <taxon>Bacteria</taxon>
        <taxon>Pseudomonadati</taxon>
        <taxon>Pseudomonadota</taxon>
        <taxon>Gammaproteobacteria</taxon>
        <taxon>Enterobacterales</taxon>
        <taxon>Yersiniaceae</taxon>
        <taxon>Serratia</taxon>
    </lineage>
</organism>
<dbReference type="EMBL" id="JADUMB010000008">
    <property type="protein sequence ID" value="MBH1922368.1"/>
    <property type="molecule type" value="Genomic_DNA"/>
</dbReference>
<dbReference type="RefSeq" id="WP_197668189.1">
    <property type="nucleotide sequence ID" value="NZ_JADUMB010000008.1"/>
</dbReference>
<proteinExistence type="predicted"/>
<reference evidence="2 3" key="1">
    <citation type="submission" date="2020-11" db="EMBL/GenBank/DDBJ databases">
        <title>Enhanced detection system for hospital associated transmission using whole genome sequencing surveillance.</title>
        <authorList>
            <person name="Harrison L.H."/>
            <person name="Van Tyne D."/>
            <person name="Marsh J.W."/>
            <person name="Griffith M.P."/>
            <person name="Snyder D.J."/>
            <person name="Cooper V.S."/>
            <person name="Mustapha M."/>
        </authorList>
    </citation>
    <scope>NUCLEOTIDE SEQUENCE [LARGE SCALE GENOMIC DNA]</scope>
    <source>
        <strain evidence="2 3">SER00227</strain>
    </source>
</reference>
<protein>
    <recommendedName>
        <fullName evidence="4">Fimbrial protein</fullName>
    </recommendedName>
</protein>